<feature type="region of interest" description="Disordered" evidence="1">
    <location>
        <begin position="25"/>
        <end position="69"/>
    </location>
</feature>
<keyword evidence="3" id="KW-1185">Reference proteome</keyword>
<evidence type="ECO:0000313" key="2">
    <source>
        <dbReference type="EMBL" id="KAG8176896.1"/>
    </source>
</evidence>
<sequence>MERTKEAEILALAMMSKEEREAAQALLDELSKQRPKRRESKKYTSIDPGKYVDIKGNEEADSPAKETRNIEPVPLTITFSDAKAVAKQTLCTKEN</sequence>
<feature type="compositionally biased region" description="Basic and acidic residues" evidence="1">
    <location>
        <begin position="50"/>
        <end position="69"/>
    </location>
</feature>
<reference evidence="2 3" key="1">
    <citation type="journal article" date="2022" name="Nat. Ecol. Evol.">
        <title>A masculinizing supergene underlies an exaggerated male reproductive morph in a spider.</title>
        <authorList>
            <person name="Hendrickx F."/>
            <person name="De Corte Z."/>
            <person name="Sonet G."/>
            <person name="Van Belleghem S.M."/>
            <person name="Kostlbacher S."/>
            <person name="Vangestel C."/>
        </authorList>
    </citation>
    <scope>NUCLEOTIDE SEQUENCE [LARGE SCALE GENOMIC DNA]</scope>
    <source>
        <strain evidence="2">W744_W776</strain>
    </source>
</reference>
<dbReference type="EMBL" id="JAFNEN010000843">
    <property type="protein sequence ID" value="KAG8176896.1"/>
    <property type="molecule type" value="Genomic_DNA"/>
</dbReference>
<dbReference type="AlphaFoldDB" id="A0AAV6TZU3"/>
<protein>
    <submittedName>
        <fullName evidence="2">Uncharacterized protein</fullName>
    </submittedName>
</protein>
<accession>A0AAV6TZU3</accession>
<name>A0AAV6TZU3_9ARAC</name>
<evidence type="ECO:0000313" key="3">
    <source>
        <dbReference type="Proteomes" id="UP000827092"/>
    </source>
</evidence>
<proteinExistence type="predicted"/>
<dbReference type="Proteomes" id="UP000827092">
    <property type="component" value="Unassembled WGS sequence"/>
</dbReference>
<gene>
    <name evidence="2" type="ORF">JTE90_000481</name>
</gene>
<evidence type="ECO:0000256" key="1">
    <source>
        <dbReference type="SAM" id="MobiDB-lite"/>
    </source>
</evidence>
<comment type="caution">
    <text evidence="2">The sequence shown here is derived from an EMBL/GenBank/DDBJ whole genome shotgun (WGS) entry which is preliminary data.</text>
</comment>
<organism evidence="2 3">
    <name type="scientific">Oedothorax gibbosus</name>
    <dbReference type="NCBI Taxonomy" id="931172"/>
    <lineage>
        <taxon>Eukaryota</taxon>
        <taxon>Metazoa</taxon>
        <taxon>Ecdysozoa</taxon>
        <taxon>Arthropoda</taxon>
        <taxon>Chelicerata</taxon>
        <taxon>Arachnida</taxon>
        <taxon>Araneae</taxon>
        <taxon>Araneomorphae</taxon>
        <taxon>Entelegynae</taxon>
        <taxon>Araneoidea</taxon>
        <taxon>Linyphiidae</taxon>
        <taxon>Erigoninae</taxon>
        <taxon>Oedothorax</taxon>
    </lineage>
</organism>